<comment type="caution">
    <text evidence="4">The sequence shown here is derived from an EMBL/GenBank/DDBJ whole genome shotgun (WGS) entry which is preliminary data.</text>
</comment>
<reference evidence="5 6" key="1">
    <citation type="submission" date="2019-07" db="EMBL/GenBank/DDBJ databases">
        <title>Genomes of Cafeteria roenbergensis.</title>
        <authorList>
            <person name="Fischer M.G."/>
            <person name="Hackl T."/>
            <person name="Roman M."/>
        </authorList>
    </citation>
    <scope>NUCLEOTIDE SEQUENCE [LARGE SCALE GENOMIC DNA]</scope>
    <source>
        <strain evidence="2 5">BVI</strain>
        <strain evidence="3 7">Cflag</strain>
        <strain evidence="4 6">RCC970-E3</strain>
    </source>
</reference>
<evidence type="ECO:0000313" key="7">
    <source>
        <dbReference type="Proteomes" id="UP000325113"/>
    </source>
</evidence>
<feature type="transmembrane region" description="Helical" evidence="1">
    <location>
        <begin position="118"/>
        <end position="139"/>
    </location>
</feature>
<dbReference type="EMBL" id="VLTL01000121">
    <property type="protein sequence ID" value="KAA0159791.1"/>
    <property type="molecule type" value="Genomic_DNA"/>
</dbReference>
<keyword evidence="5" id="KW-1185">Reference proteome</keyword>
<keyword evidence="1" id="KW-0812">Transmembrane</keyword>
<sequence length="154" mass="17060">MRTINTSAKFRLDTLFLVHSVVAWASGAFAFLLPHVFEAFMVPHTDTEGWHPGGSEKIVHLVVRLYGAIILAQGFITWTARSVGDGAMRKGLVQTYALMFALTFIALLRAQLTGGMLALNWLNVFMFGALSGFYSWFVFVQPPTVYELPGRTTA</sequence>
<dbReference type="Proteomes" id="UP000324907">
    <property type="component" value="Unassembled WGS sequence"/>
</dbReference>
<feature type="transmembrane region" description="Helical" evidence="1">
    <location>
        <begin position="92"/>
        <end position="112"/>
    </location>
</feature>
<organism evidence="4 6">
    <name type="scientific">Cafeteria roenbergensis</name>
    <name type="common">Marine flagellate</name>
    <dbReference type="NCBI Taxonomy" id="33653"/>
    <lineage>
        <taxon>Eukaryota</taxon>
        <taxon>Sar</taxon>
        <taxon>Stramenopiles</taxon>
        <taxon>Bigyra</taxon>
        <taxon>Opalozoa</taxon>
        <taxon>Bicosoecida</taxon>
        <taxon>Cafeteriaceae</taxon>
        <taxon>Cafeteria</taxon>
    </lineage>
</organism>
<protein>
    <submittedName>
        <fullName evidence="4">Uncharacterized protein</fullName>
    </submittedName>
</protein>
<gene>
    <name evidence="4" type="ORF">FNF28_05701</name>
    <name evidence="2" type="ORF">FNF29_07955</name>
    <name evidence="3" type="ORF">FNF31_06043</name>
</gene>
<dbReference type="Proteomes" id="UP000323011">
    <property type="component" value="Unassembled WGS sequence"/>
</dbReference>
<dbReference type="EMBL" id="VLTN01000082">
    <property type="protein sequence ID" value="KAA0146622.1"/>
    <property type="molecule type" value="Genomic_DNA"/>
</dbReference>
<feature type="transmembrane region" description="Helical" evidence="1">
    <location>
        <begin position="12"/>
        <end position="37"/>
    </location>
</feature>
<dbReference type="AlphaFoldDB" id="A0A5A8D739"/>
<evidence type="ECO:0000313" key="4">
    <source>
        <dbReference type="EMBL" id="KAA0159791.1"/>
    </source>
</evidence>
<evidence type="ECO:0000256" key="1">
    <source>
        <dbReference type="SAM" id="Phobius"/>
    </source>
</evidence>
<evidence type="ECO:0000313" key="2">
    <source>
        <dbReference type="EMBL" id="KAA0146622.1"/>
    </source>
</evidence>
<keyword evidence="1" id="KW-0472">Membrane</keyword>
<keyword evidence="1" id="KW-1133">Transmembrane helix</keyword>
<dbReference type="OMA" id="WKTRLVG"/>
<feature type="transmembrane region" description="Helical" evidence="1">
    <location>
        <begin position="57"/>
        <end position="80"/>
    </location>
</feature>
<dbReference type="Proteomes" id="UP000325113">
    <property type="component" value="Unassembled WGS sequence"/>
</dbReference>
<dbReference type="EMBL" id="VLTM01000086">
    <property type="protein sequence ID" value="KAA0155801.1"/>
    <property type="molecule type" value="Genomic_DNA"/>
</dbReference>
<proteinExistence type="predicted"/>
<evidence type="ECO:0000313" key="5">
    <source>
        <dbReference type="Proteomes" id="UP000323011"/>
    </source>
</evidence>
<evidence type="ECO:0000313" key="3">
    <source>
        <dbReference type="EMBL" id="KAA0155801.1"/>
    </source>
</evidence>
<accession>A0A5A8D739</accession>
<name>A0A5A8D739_CAFRO</name>
<evidence type="ECO:0000313" key="6">
    <source>
        <dbReference type="Proteomes" id="UP000324907"/>
    </source>
</evidence>